<reference evidence="1 2" key="1">
    <citation type="journal article" date="2016" name="Nat. Commun.">
        <title>Thousands of microbial genomes shed light on interconnected biogeochemical processes in an aquifer system.</title>
        <authorList>
            <person name="Anantharaman K."/>
            <person name="Brown C.T."/>
            <person name="Hug L.A."/>
            <person name="Sharon I."/>
            <person name="Castelle C.J."/>
            <person name="Probst A.J."/>
            <person name="Thomas B.C."/>
            <person name="Singh A."/>
            <person name="Wilkins M.J."/>
            <person name="Karaoz U."/>
            <person name="Brodie E.L."/>
            <person name="Williams K.H."/>
            <person name="Hubbard S.S."/>
            <person name="Banfield J.F."/>
        </authorList>
    </citation>
    <scope>NUCLEOTIDE SEQUENCE [LARGE SCALE GENOMIC DNA]</scope>
</reference>
<evidence type="ECO:0000313" key="2">
    <source>
        <dbReference type="Proteomes" id="UP000178448"/>
    </source>
</evidence>
<comment type="caution">
    <text evidence="1">The sequence shown here is derived from an EMBL/GenBank/DDBJ whole genome shotgun (WGS) entry which is preliminary data.</text>
</comment>
<accession>A0A1F5YMV0</accession>
<organism evidence="1 2">
    <name type="scientific">Candidatus Gottesmanbacteria bacterium RBG_16_52_11</name>
    <dbReference type="NCBI Taxonomy" id="1798374"/>
    <lineage>
        <taxon>Bacteria</taxon>
        <taxon>Candidatus Gottesmaniibacteriota</taxon>
    </lineage>
</organism>
<evidence type="ECO:0000313" key="1">
    <source>
        <dbReference type="EMBL" id="OGG01511.1"/>
    </source>
</evidence>
<dbReference type="AlphaFoldDB" id="A0A1F5YMV0"/>
<proteinExistence type="predicted"/>
<gene>
    <name evidence="1" type="ORF">A2Z33_00550</name>
</gene>
<dbReference type="EMBL" id="MFJD01000015">
    <property type="protein sequence ID" value="OGG01511.1"/>
    <property type="molecule type" value="Genomic_DNA"/>
</dbReference>
<sequence length="223" mass="24935">MLVVLIQNGLTTLLLTYPAQHIVIILVDVASITNYKTFTQHTMFFMGCCDNIETNFMFHEFPAVNDRLVFHPDAYKVIGILKVPASTWVNGEKLELQDAGLALVMPKEPGGGDFTTGFDMMLVRIKDGKLSSMAADVMRLHNQGSLGFIASGTGFTQIYLEDPQKWRDYKNMGWGNPIQGLIDAVSRNEGIIKNDYPTQEDYEQAAFDIAPSLARFFNLSPEE</sequence>
<name>A0A1F5YMV0_9BACT</name>
<protein>
    <submittedName>
        <fullName evidence="1">Uncharacterized protein</fullName>
    </submittedName>
</protein>
<dbReference type="Proteomes" id="UP000178448">
    <property type="component" value="Unassembled WGS sequence"/>
</dbReference>